<comment type="caution">
    <text evidence="2">The sequence shown here is derived from an EMBL/GenBank/DDBJ whole genome shotgun (WGS) entry which is preliminary data.</text>
</comment>
<feature type="compositionally biased region" description="Basic and acidic residues" evidence="1">
    <location>
        <begin position="41"/>
        <end position="58"/>
    </location>
</feature>
<dbReference type="AlphaFoldDB" id="A0A8H4W1C1"/>
<name>A0A8H4W1C1_9HELO</name>
<dbReference type="Proteomes" id="UP000566819">
    <property type="component" value="Unassembled WGS sequence"/>
</dbReference>
<feature type="region of interest" description="Disordered" evidence="1">
    <location>
        <begin position="1"/>
        <end position="71"/>
    </location>
</feature>
<feature type="compositionally biased region" description="Polar residues" evidence="1">
    <location>
        <begin position="22"/>
        <end position="31"/>
    </location>
</feature>
<sequence>MTSTTKPMEAIVEEIGTGGTGSISNAKSPFNTIKEVDETEETSKEGAAEGNAAEKEKPLATTLHRSLSKSKSLSAAELAKEVINDGDIAKIRESFAEEPPMSLEEARQRRASIKEERKRSIDFIRSRTTSRAGMGGRPSIEDPKGA</sequence>
<evidence type="ECO:0000313" key="2">
    <source>
        <dbReference type="EMBL" id="KAF4628125.1"/>
    </source>
</evidence>
<dbReference type="OrthoDB" id="3540498at2759"/>
<reference evidence="2 3" key="1">
    <citation type="submission" date="2020-03" db="EMBL/GenBank/DDBJ databases">
        <title>Draft Genome Sequence of Cudoniella acicularis.</title>
        <authorList>
            <person name="Buettner E."/>
            <person name="Kellner H."/>
        </authorList>
    </citation>
    <scope>NUCLEOTIDE SEQUENCE [LARGE SCALE GENOMIC DNA]</scope>
    <source>
        <strain evidence="2 3">DSM 108380</strain>
    </source>
</reference>
<keyword evidence="3" id="KW-1185">Reference proteome</keyword>
<evidence type="ECO:0000256" key="1">
    <source>
        <dbReference type="SAM" id="MobiDB-lite"/>
    </source>
</evidence>
<feature type="region of interest" description="Disordered" evidence="1">
    <location>
        <begin position="93"/>
        <end position="146"/>
    </location>
</feature>
<protein>
    <submittedName>
        <fullName evidence="2">Uncharacterized protein</fullName>
    </submittedName>
</protein>
<evidence type="ECO:0000313" key="3">
    <source>
        <dbReference type="Proteomes" id="UP000566819"/>
    </source>
</evidence>
<dbReference type="EMBL" id="JAAMPI010000857">
    <property type="protein sequence ID" value="KAF4628125.1"/>
    <property type="molecule type" value="Genomic_DNA"/>
</dbReference>
<gene>
    <name evidence="2" type="ORF">G7Y89_g10025</name>
</gene>
<accession>A0A8H4W1C1</accession>
<organism evidence="2 3">
    <name type="scientific">Cudoniella acicularis</name>
    <dbReference type="NCBI Taxonomy" id="354080"/>
    <lineage>
        <taxon>Eukaryota</taxon>
        <taxon>Fungi</taxon>
        <taxon>Dikarya</taxon>
        <taxon>Ascomycota</taxon>
        <taxon>Pezizomycotina</taxon>
        <taxon>Leotiomycetes</taxon>
        <taxon>Helotiales</taxon>
        <taxon>Tricladiaceae</taxon>
        <taxon>Cudoniella</taxon>
    </lineage>
</organism>
<proteinExistence type="predicted"/>
<feature type="compositionally biased region" description="Basic and acidic residues" evidence="1">
    <location>
        <begin position="104"/>
        <end position="125"/>
    </location>
</feature>